<protein>
    <submittedName>
        <fullName evidence="2">Dehydrogenase reductase</fullName>
    </submittedName>
</protein>
<proteinExistence type="predicted"/>
<dbReference type="Proteomes" id="UP000544331">
    <property type="component" value="Unassembled WGS sequence"/>
</dbReference>
<dbReference type="GO" id="GO:0005741">
    <property type="term" value="C:mitochondrial outer membrane"/>
    <property type="evidence" value="ECO:0007669"/>
    <property type="project" value="TreeGrafter"/>
</dbReference>
<comment type="caution">
    <text evidence="2">The sequence shown here is derived from an EMBL/GenBank/DDBJ whole genome shotgun (WGS) entry which is preliminary data.</text>
</comment>
<gene>
    <name evidence="2" type="ORF">FMUND_9747</name>
</gene>
<dbReference type="SUPFAM" id="SSF51735">
    <property type="entry name" value="NAD(P)-binding Rossmann-fold domains"/>
    <property type="match status" value="1"/>
</dbReference>
<sequence length="386" mass="42850">MRSLVNQDCDAIEAEPRHRGPAMTSVNADMKDSGVLKGSKVDVVVYDPTKLSQQLTAYTINMTGTIIITGANGSLALAYISHLIKTHPSYTILATVRNASPSDPNTAQLSSILSSHPRSSVEALDLSLLSNVRTFSENIAKRVASGEIPPIAAIICNAFTTCLTEQVYTPDGLERTFQVNHLSHFVLVLKLIGSMASDGRIVMLGSDTHYTTRTHPLFKQRPDIPEDTELLFKPRPDKKGMEHDGGFHRYGNSKLANIMFMHDLNAKLEKNPKLSGITAIAMDPGGMLDSRAHRVQTPFMRFAFSLVLILLPIVRHFTDTFRKAEQSGRELVELSVGEKFKGTKGYFKGARREEEDIACKDVHKRELLWNACWKRAGMKEEETVLL</sequence>
<dbReference type="GO" id="GO:0000253">
    <property type="term" value="F:3-beta-hydroxysteroid 3-dehydrogenase (NADP+) activity"/>
    <property type="evidence" value="ECO:0007669"/>
    <property type="project" value="TreeGrafter"/>
</dbReference>
<dbReference type="EMBL" id="JAAOAN010000349">
    <property type="protein sequence ID" value="KAF5709903.1"/>
    <property type="molecule type" value="Genomic_DNA"/>
</dbReference>
<dbReference type="GO" id="GO:0005789">
    <property type="term" value="C:endoplasmic reticulum membrane"/>
    <property type="evidence" value="ECO:0007669"/>
    <property type="project" value="TreeGrafter"/>
</dbReference>
<organism evidence="2 3">
    <name type="scientific">Fusarium mundagurra</name>
    <dbReference type="NCBI Taxonomy" id="1567541"/>
    <lineage>
        <taxon>Eukaryota</taxon>
        <taxon>Fungi</taxon>
        <taxon>Dikarya</taxon>
        <taxon>Ascomycota</taxon>
        <taxon>Pezizomycotina</taxon>
        <taxon>Sordariomycetes</taxon>
        <taxon>Hypocreomycetidae</taxon>
        <taxon>Hypocreales</taxon>
        <taxon>Nectriaceae</taxon>
        <taxon>Fusarium</taxon>
        <taxon>Fusarium fujikuroi species complex</taxon>
    </lineage>
</organism>
<reference evidence="2 3" key="1">
    <citation type="submission" date="2020-05" db="EMBL/GenBank/DDBJ databases">
        <title>Identification and distribution of gene clusters putatively required for synthesis of sphingolipid metabolism inhibitors in phylogenetically diverse species of the filamentous fungus Fusarium.</title>
        <authorList>
            <person name="Kim H.-S."/>
            <person name="Busman M."/>
            <person name="Brown D.W."/>
            <person name="Divon H."/>
            <person name="Uhlig S."/>
            <person name="Proctor R.H."/>
        </authorList>
    </citation>
    <scope>NUCLEOTIDE SEQUENCE [LARGE SCALE GENOMIC DNA]</scope>
    <source>
        <strain evidence="2 3">NRRL 66235</strain>
    </source>
</reference>
<feature type="region of interest" description="Disordered" evidence="1">
    <location>
        <begin position="1"/>
        <end position="26"/>
    </location>
</feature>
<dbReference type="InterPro" id="IPR036291">
    <property type="entry name" value="NAD(P)-bd_dom_sf"/>
</dbReference>
<dbReference type="OrthoDB" id="191139at2759"/>
<dbReference type="PANTHER" id="PTHR43647">
    <property type="entry name" value="DEHYDROGENASE"/>
    <property type="match status" value="1"/>
</dbReference>
<dbReference type="GO" id="GO:0005811">
    <property type="term" value="C:lipid droplet"/>
    <property type="evidence" value="ECO:0007669"/>
    <property type="project" value="TreeGrafter"/>
</dbReference>
<keyword evidence="3" id="KW-1185">Reference proteome</keyword>
<evidence type="ECO:0000313" key="2">
    <source>
        <dbReference type="EMBL" id="KAF5709903.1"/>
    </source>
</evidence>
<evidence type="ECO:0000256" key="1">
    <source>
        <dbReference type="SAM" id="MobiDB-lite"/>
    </source>
</evidence>
<name>A0A8H6DA68_9HYPO</name>
<dbReference type="PANTHER" id="PTHR43647:SF4">
    <property type="entry name" value="KETOREDUCTASE (KR) DOMAIN-CONTAINING PROTEIN"/>
    <property type="match status" value="1"/>
</dbReference>
<accession>A0A8H6DA68</accession>
<dbReference type="InterPro" id="IPR051593">
    <property type="entry name" value="Ergosterol_Biosynth_ERG27"/>
</dbReference>
<dbReference type="Gene3D" id="3.40.50.720">
    <property type="entry name" value="NAD(P)-binding Rossmann-like Domain"/>
    <property type="match status" value="1"/>
</dbReference>
<evidence type="ECO:0000313" key="3">
    <source>
        <dbReference type="Proteomes" id="UP000544331"/>
    </source>
</evidence>
<dbReference type="AlphaFoldDB" id="A0A8H6DA68"/>